<dbReference type="EMBL" id="AFWF01000009">
    <property type="protein sequence ID" value="EGU48588.1"/>
    <property type="molecule type" value="Genomic_DNA"/>
</dbReference>
<reference evidence="2 3" key="1">
    <citation type="journal article" date="2012" name="Int. J. Syst. Evol. Microbiol.">
        <title>Vibrio caribbeanicus sp. nov., isolated from the marine sponge Scleritoderma cyanea.</title>
        <authorList>
            <person name="Hoffmann M."/>
            <person name="Monday S.R."/>
            <person name="Allard M.W."/>
            <person name="Strain E.A."/>
            <person name="Whittaker P."/>
            <person name="Naum M."/>
            <person name="McCarthy P.J."/>
            <person name="Lopez J.V."/>
            <person name="Fischer M."/>
            <person name="Brown E.W."/>
        </authorList>
    </citation>
    <scope>NUCLEOTIDE SEQUENCE [LARGE SCALE GENOMIC DNA]</scope>
    <source>
        <strain evidence="2 3">ATCC 700023</strain>
    </source>
</reference>
<evidence type="ECO:0000256" key="1">
    <source>
        <dbReference type="SAM" id="Phobius"/>
    </source>
</evidence>
<keyword evidence="3" id="KW-1185">Reference proteome</keyword>
<keyword evidence="1" id="KW-1133">Transmembrane helix</keyword>
<comment type="caution">
    <text evidence="2">The sequence shown here is derived from an EMBL/GenBank/DDBJ whole genome shotgun (WGS) entry which is preliminary data.</text>
</comment>
<proteinExistence type="predicted"/>
<evidence type="ECO:0000313" key="2">
    <source>
        <dbReference type="EMBL" id="EGU48588.1"/>
    </source>
</evidence>
<name>F9RX15_9VIBR</name>
<organism evidence="2 3">
    <name type="scientific">Vibrio ichthyoenteri ATCC 700023</name>
    <dbReference type="NCBI Taxonomy" id="870968"/>
    <lineage>
        <taxon>Bacteria</taxon>
        <taxon>Pseudomonadati</taxon>
        <taxon>Pseudomonadota</taxon>
        <taxon>Gammaproteobacteria</taxon>
        <taxon>Vibrionales</taxon>
        <taxon>Vibrionaceae</taxon>
        <taxon>Vibrio</taxon>
    </lineage>
</organism>
<keyword evidence="1" id="KW-0812">Transmembrane</keyword>
<keyword evidence="1" id="KW-0472">Membrane</keyword>
<sequence>MSSLKKSTSVIISAVVIGLLCAAYWKYQSLVLSITFEDPNFKACVLEGGNEIEKIEHLE</sequence>
<feature type="non-terminal residue" evidence="2">
    <location>
        <position position="59"/>
    </location>
</feature>
<dbReference type="Proteomes" id="UP000004605">
    <property type="component" value="Unassembled WGS sequence"/>
</dbReference>
<accession>F9RX15</accession>
<evidence type="ECO:0000313" key="3">
    <source>
        <dbReference type="Proteomes" id="UP000004605"/>
    </source>
</evidence>
<protein>
    <submittedName>
        <fullName evidence="2">Uncharacterized protein</fullName>
    </submittedName>
</protein>
<gene>
    <name evidence="2" type="ORF">VII00023_00290</name>
</gene>
<feature type="transmembrane region" description="Helical" evidence="1">
    <location>
        <begin position="7"/>
        <end position="25"/>
    </location>
</feature>
<dbReference type="AlphaFoldDB" id="F9RX15"/>